<evidence type="ECO:0000313" key="1">
    <source>
        <dbReference type="EMBL" id="KAF2534717.1"/>
    </source>
</evidence>
<accession>A0A8S9FQJ9</accession>
<organism evidence="1">
    <name type="scientific">Brassica cretica</name>
    <name type="common">Mustard</name>
    <dbReference type="NCBI Taxonomy" id="69181"/>
    <lineage>
        <taxon>Eukaryota</taxon>
        <taxon>Viridiplantae</taxon>
        <taxon>Streptophyta</taxon>
        <taxon>Embryophyta</taxon>
        <taxon>Tracheophyta</taxon>
        <taxon>Spermatophyta</taxon>
        <taxon>Magnoliopsida</taxon>
        <taxon>eudicotyledons</taxon>
        <taxon>Gunneridae</taxon>
        <taxon>Pentapetalae</taxon>
        <taxon>rosids</taxon>
        <taxon>malvids</taxon>
        <taxon>Brassicales</taxon>
        <taxon>Brassicaceae</taxon>
        <taxon>Brassiceae</taxon>
        <taxon>Brassica</taxon>
    </lineage>
</organism>
<dbReference type="EMBL" id="QGKY02002305">
    <property type="protein sequence ID" value="KAF2534717.1"/>
    <property type="molecule type" value="Genomic_DNA"/>
</dbReference>
<gene>
    <name evidence="1" type="ORF">F2Q70_00032315</name>
</gene>
<dbReference type="AlphaFoldDB" id="A0A8S9FQJ9"/>
<reference evidence="1" key="1">
    <citation type="submission" date="2019-12" db="EMBL/GenBank/DDBJ databases">
        <title>Genome sequencing and annotation of Brassica cretica.</title>
        <authorList>
            <person name="Studholme D.J."/>
            <person name="Sarris P.F."/>
        </authorList>
    </citation>
    <scope>NUCLEOTIDE SEQUENCE</scope>
    <source>
        <strain evidence="1">PFS-102/07</strain>
        <tissue evidence="1">Leaf</tissue>
    </source>
</reference>
<protein>
    <submittedName>
        <fullName evidence="1">Uncharacterized protein</fullName>
    </submittedName>
</protein>
<name>A0A8S9FQJ9_BRACR</name>
<comment type="caution">
    <text evidence="1">The sequence shown here is derived from an EMBL/GenBank/DDBJ whole genome shotgun (WGS) entry which is preliminary data.</text>
</comment>
<proteinExistence type="predicted"/>
<sequence>MSGPEVIADVVDEADVVVSAVHVDAWSSLTSQYHLGSPELSGGVRDNFVQCAWPLPLLFVLWADAKVDGADLVKLRDDGFGLSCLPRFRLDRVSV</sequence>